<accession>A0ABW3E5K9</accession>
<comment type="caution">
    <text evidence="1">The sequence shown here is derived from an EMBL/GenBank/DDBJ whole genome shotgun (WGS) entry which is preliminary data.</text>
</comment>
<name>A0ABW3E5K9_9ACTN</name>
<keyword evidence="2" id="KW-1185">Reference proteome</keyword>
<evidence type="ECO:0000313" key="2">
    <source>
        <dbReference type="Proteomes" id="UP001597024"/>
    </source>
</evidence>
<gene>
    <name evidence="1" type="ORF">ACFQ08_37040</name>
</gene>
<evidence type="ECO:0008006" key="3">
    <source>
        <dbReference type="Google" id="ProtNLM"/>
    </source>
</evidence>
<reference evidence="2" key="1">
    <citation type="journal article" date="2019" name="Int. J. Syst. Evol. Microbiol.">
        <title>The Global Catalogue of Microorganisms (GCM) 10K type strain sequencing project: providing services to taxonomists for standard genome sequencing and annotation.</title>
        <authorList>
            <consortium name="The Broad Institute Genomics Platform"/>
            <consortium name="The Broad Institute Genome Sequencing Center for Infectious Disease"/>
            <person name="Wu L."/>
            <person name="Ma J."/>
        </authorList>
    </citation>
    <scope>NUCLEOTIDE SEQUENCE [LARGE SCALE GENOMIC DNA]</scope>
    <source>
        <strain evidence="2">CCUG 62974</strain>
    </source>
</reference>
<dbReference type="Proteomes" id="UP001597024">
    <property type="component" value="Unassembled WGS sequence"/>
</dbReference>
<organism evidence="1 2">
    <name type="scientific">Streptosporangium algeriense</name>
    <dbReference type="NCBI Taxonomy" id="1682748"/>
    <lineage>
        <taxon>Bacteria</taxon>
        <taxon>Bacillati</taxon>
        <taxon>Actinomycetota</taxon>
        <taxon>Actinomycetes</taxon>
        <taxon>Streptosporangiales</taxon>
        <taxon>Streptosporangiaceae</taxon>
        <taxon>Streptosporangium</taxon>
    </lineage>
</organism>
<evidence type="ECO:0000313" key="1">
    <source>
        <dbReference type="EMBL" id="MFD0890183.1"/>
    </source>
</evidence>
<proteinExistence type="predicted"/>
<dbReference type="EMBL" id="JBHTHX010002269">
    <property type="protein sequence ID" value="MFD0890183.1"/>
    <property type="molecule type" value="Genomic_DNA"/>
</dbReference>
<protein>
    <recommendedName>
        <fullName evidence="3">GntR C-terminal domain-containing protein</fullName>
    </recommendedName>
</protein>
<sequence length="52" mass="5695">MRDTVRRDHCMEHAVLGADSTHRDLYEAIEAGDAAGAVTSALAILNEQERDL</sequence>